<dbReference type="InterPro" id="IPR036663">
    <property type="entry name" value="Fumarylacetoacetase_C_sf"/>
</dbReference>
<name>A0A1C2D9M7_9PSED</name>
<evidence type="ECO:0000313" key="2">
    <source>
        <dbReference type="EMBL" id="OCX11467.1"/>
    </source>
</evidence>
<reference evidence="2 3" key="1">
    <citation type="submission" date="2016-08" db="EMBL/GenBank/DDBJ databases">
        <title>Whole genome sequence of Pseudomonas graminis strain UASWS1507, a potential biological control agent for agriculture.</title>
        <authorList>
            <person name="Crovadore J."/>
            <person name="Calmin G."/>
            <person name="Chablais R."/>
            <person name="Cochard B."/>
            <person name="Lefort F."/>
        </authorList>
    </citation>
    <scope>NUCLEOTIDE SEQUENCE [LARGE SCALE GENOMIC DNA]</scope>
    <source>
        <strain evidence="2 3">UASWS1507</strain>
    </source>
</reference>
<dbReference type="InterPro" id="IPR050772">
    <property type="entry name" value="Hydratase-Decarb/MhpD_sf"/>
</dbReference>
<dbReference type="GO" id="GO:0008684">
    <property type="term" value="F:2-oxopent-4-enoate hydratase activity"/>
    <property type="evidence" value="ECO:0007669"/>
    <property type="project" value="TreeGrafter"/>
</dbReference>
<dbReference type="EMBL" id="MDEN01000069">
    <property type="protein sequence ID" value="OCX11467.1"/>
    <property type="molecule type" value="Genomic_DNA"/>
</dbReference>
<organism evidence="2 3">
    <name type="scientific">Pseudomonas graminis</name>
    <dbReference type="NCBI Taxonomy" id="158627"/>
    <lineage>
        <taxon>Bacteria</taxon>
        <taxon>Pseudomonadati</taxon>
        <taxon>Pseudomonadota</taxon>
        <taxon>Gammaproteobacteria</taxon>
        <taxon>Pseudomonadales</taxon>
        <taxon>Pseudomonadaceae</taxon>
        <taxon>Pseudomonas</taxon>
    </lineage>
</organism>
<sequence length="254" mass="27424">MDTDTQPSRLAQLIVDAQNKHDLLGDLDFELNPSDRDAAYLTQQKILRLRGVEAGGWKIGSKSTDGPIQGSPLPRDCLFPSTGTLDRSVYPPVGLELEIAFRFNRDFGPRDEAYSDDEVMAGIGEMAASVEVVSSRFAAWPKIEPLTQLADLLNHGALVVGDFVPYDGSFPFVAPTLTFTVNGESIVPSKVGNPAGDPRRLLPWLVNHHTLNGLPLSKDLVITTGSYTGMHFAQGMAEVLGQIEGLPPVSLTLA</sequence>
<proteinExistence type="predicted"/>
<dbReference type="PANTHER" id="PTHR30143:SF0">
    <property type="entry name" value="2-KETO-4-PENTENOATE HYDRATASE"/>
    <property type="match status" value="1"/>
</dbReference>
<dbReference type="GO" id="GO:0005737">
    <property type="term" value="C:cytoplasm"/>
    <property type="evidence" value="ECO:0007669"/>
    <property type="project" value="TreeGrafter"/>
</dbReference>
<dbReference type="OrthoDB" id="9792137at2"/>
<gene>
    <name evidence="2" type="ORF">BBI10_25110</name>
</gene>
<evidence type="ECO:0000256" key="1">
    <source>
        <dbReference type="ARBA" id="ARBA00022797"/>
    </source>
</evidence>
<dbReference type="SUPFAM" id="SSF56529">
    <property type="entry name" value="FAH"/>
    <property type="match status" value="1"/>
</dbReference>
<protein>
    <submittedName>
        <fullName evidence="2">2-keto-4-pentenoate hydratase</fullName>
    </submittedName>
</protein>
<evidence type="ECO:0000313" key="3">
    <source>
        <dbReference type="Proteomes" id="UP000095143"/>
    </source>
</evidence>
<dbReference type="RefSeq" id="WP_065992760.1">
    <property type="nucleotide sequence ID" value="NZ_MDEN01000069.1"/>
</dbReference>
<dbReference type="AlphaFoldDB" id="A0A1C2D9M7"/>
<dbReference type="PANTHER" id="PTHR30143">
    <property type="entry name" value="ACID HYDRATASE"/>
    <property type="match status" value="1"/>
</dbReference>
<accession>A0A1C2D9M7</accession>
<comment type="caution">
    <text evidence="2">The sequence shown here is derived from an EMBL/GenBank/DDBJ whole genome shotgun (WGS) entry which is preliminary data.</text>
</comment>
<dbReference type="Proteomes" id="UP000095143">
    <property type="component" value="Unassembled WGS sequence"/>
</dbReference>
<dbReference type="Gene3D" id="3.90.850.10">
    <property type="entry name" value="Fumarylacetoacetase-like, C-terminal domain"/>
    <property type="match status" value="1"/>
</dbReference>
<keyword evidence="1" id="KW-0058">Aromatic hydrocarbons catabolism</keyword>